<comment type="caution">
    <text evidence="2">The sequence shown here is derived from an EMBL/GenBank/DDBJ whole genome shotgun (WGS) entry which is preliminary data.</text>
</comment>
<dbReference type="Gene3D" id="1.20.1280.140">
    <property type="match status" value="1"/>
</dbReference>
<accession>A0A420SNA6</accession>
<dbReference type="GO" id="GO:0005576">
    <property type="term" value="C:extracellular region"/>
    <property type="evidence" value="ECO:0007669"/>
    <property type="project" value="TreeGrafter"/>
</dbReference>
<dbReference type="InterPro" id="IPR021054">
    <property type="entry name" value="Cell_wall_mannoprotein_1"/>
</dbReference>
<evidence type="ECO:0000313" key="2">
    <source>
        <dbReference type="EMBL" id="RKL30753.1"/>
    </source>
</evidence>
<dbReference type="PANTHER" id="PTHR38123">
    <property type="entry name" value="CELL WALL SERINE-THREONINE-RICH GALACTOMANNOPROTEIN MP1 (AFU_ORTHOLOGUE AFUA_4G03240)"/>
    <property type="match status" value="1"/>
</dbReference>
<organism evidence="2 3">
    <name type="scientific">Gibberella intermedia</name>
    <name type="common">Bulb rot disease fungus</name>
    <name type="synonym">Fusarium proliferatum</name>
    <dbReference type="NCBI Taxonomy" id="948311"/>
    <lineage>
        <taxon>Eukaryota</taxon>
        <taxon>Fungi</taxon>
        <taxon>Dikarya</taxon>
        <taxon>Ascomycota</taxon>
        <taxon>Pezizomycotina</taxon>
        <taxon>Sordariomycetes</taxon>
        <taxon>Hypocreomycetidae</taxon>
        <taxon>Hypocreales</taxon>
        <taxon>Nectriaceae</taxon>
        <taxon>Fusarium</taxon>
        <taxon>Fusarium fujikuroi species complex</taxon>
    </lineage>
</organism>
<dbReference type="AlphaFoldDB" id="A0A420SNA6"/>
<dbReference type="EMBL" id="MRDB01000050">
    <property type="protein sequence ID" value="RKL30753.1"/>
    <property type="molecule type" value="Genomic_DNA"/>
</dbReference>
<protein>
    <recommendedName>
        <fullName evidence="4">Hydrophobic surface binding protein A</fullName>
    </recommendedName>
</protein>
<evidence type="ECO:0000256" key="1">
    <source>
        <dbReference type="SAM" id="SignalP"/>
    </source>
</evidence>
<dbReference type="Proteomes" id="UP000283569">
    <property type="component" value="Unassembled WGS sequence"/>
</dbReference>
<proteinExistence type="predicted"/>
<feature type="signal peptide" evidence="1">
    <location>
        <begin position="1"/>
        <end position="19"/>
    </location>
</feature>
<feature type="chain" id="PRO_5019551557" description="Hydrophobic surface binding protein A" evidence="1">
    <location>
        <begin position="20"/>
        <end position="175"/>
    </location>
</feature>
<reference evidence="2 3" key="1">
    <citation type="journal article" date="2018" name="Sci. Rep.">
        <title>Characterisation of pathogen-specific regions and novel effector candidates in Fusarium oxysporum f. sp. cepae.</title>
        <authorList>
            <person name="Armitage A.D."/>
            <person name="Taylor A."/>
            <person name="Sobczyk M.K."/>
            <person name="Baxter L."/>
            <person name="Greenfield B.P."/>
            <person name="Bates H.J."/>
            <person name="Wilson F."/>
            <person name="Jackson A.C."/>
            <person name="Ott S."/>
            <person name="Harrison R.J."/>
            <person name="Clarkson J.P."/>
        </authorList>
    </citation>
    <scope>NUCLEOTIDE SEQUENCE [LARGE SCALE GENOMIC DNA]</scope>
    <source>
        <strain evidence="2 3">Fp_A8</strain>
    </source>
</reference>
<sequence length="175" mass="18296">MHLTGVLMTLAVAATAILGNPIRRSAADIIADIQAVSDSLGDVGASLSRFSGTLPQSNDVFGAIGGSSSPIRQLHQDVNASPPLTGADSQDVVNVLTAQNVGWTDVIDKFVYKVDLFAKLRQKAAIASALRIYKGNTDDLSALLAAKLDPPSSTLAAATLKDISEKLYAAINRYS</sequence>
<gene>
    <name evidence="2" type="ORF">BFJ72_g11318</name>
</gene>
<dbReference type="Pfam" id="PF12296">
    <property type="entry name" value="HsbA"/>
    <property type="match status" value="1"/>
</dbReference>
<dbReference type="PANTHER" id="PTHR38123:SF1">
    <property type="entry name" value="HYDROPHOBIC SURFACE BINDING PROTEIN"/>
    <property type="match status" value="1"/>
</dbReference>
<evidence type="ECO:0000313" key="3">
    <source>
        <dbReference type="Proteomes" id="UP000283569"/>
    </source>
</evidence>
<keyword evidence="1" id="KW-0732">Signal</keyword>
<name>A0A420SNA6_GIBIN</name>
<evidence type="ECO:0008006" key="4">
    <source>
        <dbReference type="Google" id="ProtNLM"/>
    </source>
</evidence>